<gene>
    <name evidence="2" type="ORF">SAMN06266787_11514</name>
</gene>
<sequence>MLTLVRRDDGRVQFLVCENLQEADEDISKHCDGNVILCTDGYTIYDDIEETEGVDGHLAVTHSDTYVIGDAHTNTCENRHSFLRQWLTKFRGVSKHHLQKHLEFLALKLNSPDDWFEKLLFYNVSG</sequence>
<dbReference type="SMART" id="SM01126">
    <property type="entry name" value="DDE_Tnp_IS1595"/>
    <property type="match status" value="1"/>
</dbReference>
<accession>A0A238YM60</accession>
<evidence type="ECO:0000259" key="1">
    <source>
        <dbReference type="SMART" id="SM01126"/>
    </source>
</evidence>
<reference evidence="2 3" key="1">
    <citation type="submission" date="2017-06" db="EMBL/GenBank/DDBJ databases">
        <authorList>
            <person name="Kim H.J."/>
            <person name="Triplett B.A."/>
        </authorList>
    </citation>
    <scope>NUCLEOTIDE SEQUENCE [LARGE SCALE GENOMIC DNA]</scope>
    <source>
        <strain evidence="2 3">DSM 19316</strain>
    </source>
</reference>
<dbReference type="Pfam" id="PF12762">
    <property type="entry name" value="DDE_Tnp_IS1595"/>
    <property type="match status" value="1"/>
</dbReference>
<feature type="domain" description="ISXO2-like transposase" evidence="1">
    <location>
        <begin position="1"/>
        <end position="110"/>
    </location>
</feature>
<evidence type="ECO:0000313" key="3">
    <source>
        <dbReference type="Proteomes" id="UP000198297"/>
    </source>
</evidence>
<dbReference type="AlphaFoldDB" id="A0A238YM60"/>
<protein>
    <submittedName>
        <fullName evidence="2">ISXO2-like transposase domain-containing protein</fullName>
    </submittedName>
</protein>
<dbReference type="InterPro" id="IPR024445">
    <property type="entry name" value="Tnp_ISXO2-like"/>
</dbReference>
<proteinExistence type="predicted"/>
<dbReference type="Proteomes" id="UP000198297">
    <property type="component" value="Unassembled WGS sequence"/>
</dbReference>
<dbReference type="EMBL" id="FZNK01000015">
    <property type="protein sequence ID" value="SNR72245.1"/>
    <property type="molecule type" value="Genomic_DNA"/>
</dbReference>
<evidence type="ECO:0000313" key="2">
    <source>
        <dbReference type="EMBL" id="SNR72245.1"/>
    </source>
</evidence>
<name>A0A238YM60_HALEZ</name>
<organism evidence="2 3">
    <name type="scientific">Halorubrum ezzemoulense</name>
    <name type="common">Halorubrum chaoviator</name>
    <dbReference type="NCBI Taxonomy" id="337243"/>
    <lineage>
        <taxon>Archaea</taxon>
        <taxon>Methanobacteriati</taxon>
        <taxon>Methanobacteriota</taxon>
        <taxon>Stenosarchaea group</taxon>
        <taxon>Halobacteria</taxon>
        <taxon>Halobacteriales</taxon>
        <taxon>Haloferacaceae</taxon>
        <taxon>Halorubrum</taxon>
    </lineage>
</organism>